<dbReference type="Proteomes" id="UP001152888">
    <property type="component" value="Unassembled WGS sequence"/>
</dbReference>
<dbReference type="EMBL" id="CAKOFQ010007870">
    <property type="protein sequence ID" value="CAH2009280.1"/>
    <property type="molecule type" value="Genomic_DNA"/>
</dbReference>
<keyword evidence="2" id="KW-1185">Reference proteome</keyword>
<evidence type="ECO:0000313" key="2">
    <source>
        <dbReference type="Proteomes" id="UP001152888"/>
    </source>
</evidence>
<evidence type="ECO:0000313" key="1">
    <source>
        <dbReference type="EMBL" id="CAH2009280.1"/>
    </source>
</evidence>
<dbReference type="AlphaFoldDB" id="A0A9P0MBH0"/>
<organism evidence="1 2">
    <name type="scientific">Acanthoscelides obtectus</name>
    <name type="common">Bean weevil</name>
    <name type="synonym">Bruchus obtectus</name>
    <dbReference type="NCBI Taxonomy" id="200917"/>
    <lineage>
        <taxon>Eukaryota</taxon>
        <taxon>Metazoa</taxon>
        <taxon>Ecdysozoa</taxon>
        <taxon>Arthropoda</taxon>
        <taxon>Hexapoda</taxon>
        <taxon>Insecta</taxon>
        <taxon>Pterygota</taxon>
        <taxon>Neoptera</taxon>
        <taxon>Endopterygota</taxon>
        <taxon>Coleoptera</taxon>
        <taxon>Polyphaga</taxon>
        <taxon>Cucujiformia</taxon>
        <taxon>Chrysomeloidea</taxon>
        <taxon>Chrysomelidae</taxon>
        <taxon>Bruchinae</taxon>
        <taxon>Bruchini</taxon>
        <taxon>Acanthoscelides</taxon>
    </lineage>
</organism>
<proteinExistence type="predicted"/>
<name>A0A9P0MBH0_ACAOB</name>
<sequence length="123" mass="14329">MWCEYSLNLNHFIYSCRKYFSSSHIPFPDEASKMVEPPEILQSFTSSSTATASEQEYQLAIRGNVTKRNVRTPRKRRLKRYVGDLSSDDFSTPRKSKSNYRLMKSSLLTLRKKVKVSKQVLLL</sequence>
<accession>A0A9P0MBH0</accession>
<dbReference type="OrthoDB" id="6784564at2759"/>
<comment type="caution">
    <text evidence="1">The sequence shown here is derived from an EMBL/GenBank/DDBJ whole genome shotgun (WGS) entry which is preliminary data.</text>
</comment>
<gene>
    <name evidence="1" type="ORF">ACAOBT_LOCUS30741</name>
</gene>
<protein>
    <submittedName>
        <fullName evidence="1">Uncharacterized protein</fullName>
    </submittedName>
</protein>
<reference evidence="1" key="1">
    <citation type="submission" date="2022-03" db="EMBL/GenBank/DDBJ databases">
        <authorList>
            <person name="Sayadi A."/>
        </authorList>
    </citation>
    <scope>NUCLEOTIDE SEQUENCE</scope>
</reference>